<comment type="caution">
    <text evidence="5">The sequence shown here is derived from an EMBL/GenBank/DDBJ whole genome shotgun (WGS) entry which is preliminary data.</text>
</comment>
<organism evidence="5 6">
    <name type="scientific">Besnoitia besnoiti</name>
    <name type="common">Apicomplexan protozoan</name>
    <dbReference type="NCBI Taxonomy" id="94643"/>
    <lineage>
        <taxon>Eukaryota</taxon>
        <taxon>Sar</taxon>
        <taxon>Alveolata</taxon>
        <taxon>Apicomplexa</taxon>
        <taxon>Conoidasida</taxon>
        <taxon>Coccidia</taxon>
        <taxon>Eucoccidiorida</taxon>
        <taxon>Eimeriorina</taxon>
        <taxon>Sarcocystidae</taxon>
        <taxon>Besnoitia</taxon>
    </lineage>
</organism>
<dbReference type="VEuPathDB" id="ToxoDB:BESB_053250"/>
<dbReference type="Proteomes" id="UP000224006">
    <property type="component" value="Chromosome IV"/>
</dbReference>
<feature type="region of interest" description="Disordered" evidence="2">
    <location>
        <begin position="1511"/>
        <end position="1535"/>
    </location>
</feature>
<accession>A0A2A9MEN5</accession>
<proteinExistence type="predicted"/>
<feature type="compositionally biased region" description="Low complexity" evidence="2">
    <location>
        <begin position="122"/>
        <end position="131"/>
    </location>
</feature>
<evidence type="ECO:0000256" key="1">
    <source>
        <dbReference type="ARBA" id="ARBA00023002"/>
    </source>
</evidence>
<dbReference type="GO" id="GO:0016491">
    <property type="term" value="F:oxidoreductase activity"/>
    <property type="evidence" value="ECO:0007669"/>
    <property type="project" value="UniProtKB-KW"/>
</dbReference>
<feature type="compositionally biased region" description="Low complexity" evidence="2">
    <location>
        <begin position="605"/>
        <end position="636"/>
    </location>
</feature>
<dbReference type="Gene3D" id="3.20.20.100">
    <property type="entry name" value="NADP-dependent oxidoreductase domain"/>
    <property type="match status" value="2"/>
</dbReference>
<feature type="domain" description="NADP-dependent oxidoreductase" evidence="4">
    <location>
        <begin position="983"/>
        <end position="1252"/>
    </location>
</feature>
<evidence type="ECO:0000313" key="5">
    <source>
        <dbReference type="EMBL" id="PFH35674.1"/>
    </source>
</evidence>
<dbReference type="EMBL" id="NWUJ01000004">
    <property type="protein sequence ID" value="PFH35674.1"/>
    <property type="molecule type" value="Genomic_DNA"/>
</dbReference>
<feature type="region of interest" description="Disordered" evidence="2">
    <location>
        <begin position="548"/>
        <end position="695"/>
    </location>
</feature>
<feature type="compositionally biased region" description="Basic and acidic residues" evidence="2">
    <location>
        <begin position="765"/>
        <end position="796"/>
    </location>
</feature>
<keyword evidence="6" id="KW-1185">Reference proteome</keyword>
<dbReference type="GeneID" id="40310254"/>
<feature type="compositionally biased region" description="Basic residues" evidence="2">
    <location>
        <begin position="270"/>
        <end position="280"/>
    </location>
</feature>
<dbReference type="InterPro" id="IPR036812">
    <property type="entry name" value="NAD(P)_OxRdtase_dom_sf"/>
</dbReference>
<evidence type="ECO:0000256" key="3">
    <source>
        <dbReference type="SAM" id="SignalP"/>
    </source>
</evidence>
<keyword evidence="3" id="KW-0732">Signal</keyword>
<evidence type="ECO:0000256" key="2">
    <source>
        <dbReference type="SAM" id="MobiDB-lite"/>
    </source>
</evidence>
<dbReference type="RefSeq" id="XP_029219683.1">
    <property type="nucleotide sequence ID" value="XM_029363760.1"/>
</dbReference>
<gene>
    <name evidence="5" type="ORF">BESB_053250</name>
</gene>
<evidence type="ECO:0000259" key="4">
    <source>
        <dbReference type="Pfam" id="PF00248"/>
    </source>
</evidence>
<dbReference type="STRING" id="94643.A0A2A9MEN5"/>
<dbReference type="PANTHER" id="PTHR43364:SF4">
    <property type="entry name" value="NAD(P)-LINKED OXIDOREDUCTASE SUPERFAMILY PROTEIN"/>
    <property type="match status" value="1"/>
</dbReference>
<dbReference type="InterPro" id="IPR023210">
    <property type="entry name" value="NADP_OxRdtase_dom"/>
</dbReference>
<dbReference type="InterPro" id="IPR050523">
    <property type="entry name" value="AKR_Detox_Biosynth"/>
</dbReference>
<feature type="region of interest" description="Disordered" evidence="2">
    <location>
        <begin position="740"/>
        <end position="801"/>
    </location>
</feature>
<feature type="region of interest" description="Disordered" evidence="2">
    <location>
        <begin position="253"/>
        <end position="280"/>
    </location>
</feature>
<feature type="region of interest" description="Disordered" evidence="2">
    <location>
        <begin position="96"/>
        <end position="131"/>
    </location>
</feature>
<sequence>MKSGGASARLLFFFLLSVLAFALLRKSAGVHHRQQAGQEGALTARKPPPLFVLLSRLSLPFLPSSSTRASSPASASFLSLFSFYTASSHSPFSRARSKALHSDTPAARRAASDLRQRRRRGAQASSGSDSPVSFCASFLASPLSSTATLLASLAARLRSRFSRFVSEARCILCKGRALASLENGEAACEAPQACQDVQRVLFPSVGSLLSLPGFSLPGPRLLLPVSALPAFSSSALSTLPSSLSLKSSSPSLAAVSDPLSSPSAGVTHGLPRRTRSCKARRSRLGDSAAFFRASVSACESQSLSPPRPLSYLPNTSPQPLSSLPSWRPRLSSHAPPPSSRGLFFLHYPLASVPVCLRSASVTCEFRGRQGRDTFVFSVSAVAAAESNRRPSPRLHGERKTCTPPVASSSELHFSSSSSAFLPSSLRRRAALRAGGWTPKARGDCGAADRRPAGAHPVITNRGLSYRLVCLSRRLLFLVSPSLSPRPQCRSRRASSACRASAAAPARPLLSSVREASSCVSASPLFPLSSAGHGVSSLAAGAAHAAVGEGAARGRVKSRRVLKDGDAAGTPQGKGGDEGDAGRPCRAVRQGEGARSGRRRTGAQPEAASSGEETEEATGAGELSAEDSSSRSPTSSSPERGGGHPSVGGGDWARVGAAGASSPRRATREEESARGSASGDNVEPPDAPAQSGVPVRLSLREVGRRFRRAALQEMQRSQLTHGCFPVEAVLQHPELLNGMPFRRLGGVPPLRPQGASAPGSQGDSSRGAERRTSEAREGEKKDAARVAGREPRGERGEPSSCAGGRGMLVSGLCLGTSMFGSPAMIDDADAREMLHCAYGEYGINFFDVGELDPIPMAPATHGRGHVEVLRPFLRSHLARAASEAACGTSASSLAAEMRRIRISARILSGGYSGFREEREALKRAMRDEEARMGAAGALGASRWAWGEHNPDAVEADGSARKPPTGEAGDDVWSRERGWWARKDRAERRMNSAHIEEAVDDLLLRLGVDAVDLLQLDTPHRYVPRHELGEDTYCWGLEREDEVTIEQQLTILQRLIDKGKVLHIGLSNETPWGVYKWFSAAEQMGLSRVVSVQCLYNVMHRNEFESAGMPEMLWNLNVPLLAYGVLAGGILTGKYLDPERFNPRGPDERLGQDEWDGAVATYRTKLPEDSGYLSFGAANSRCNKWRDTFLPHRSVWAQWHMGELLKAARQFGLSAAQLALSWVYSRPFLGSAIIGPRTIGQLRDSVRSLNYPLPPALEAFLHELFLRFRAPTMGGPHAGTVLEDLEHDQLISQSEFLRWGRQPIWSGGTYWPHWPQPLVADKVDYLRKREELIELRAAAADTDDPSDEGAFNVRLWKEMLEDGRPGEYFAVKEQKLFGWDEKKFADMNWRNLTRSEQESQDHSDFHFVWRGDKIYRENTTEAMRKFYTNKKAICDVMHRNIQQFQDLYDNMERTPGLWCSMWNEWDYDLIDKRLRERHGIDILDKKVWKAVADIPDKKKRRRLEFTEPFWYWEDSGQPDMPWEHATGEDVADGGPQP</sequence>
<reference evidence="5 6" key="1">
    <citation type="submission" date="2017-09" db="EMBL/GenBank/DDBJ databases">
        <title>Genome sequencing of Besnoitia besnoiti strain Bb-Ger1.</title>
        <authorList>
            <person name="Schares G."/>
            <person name="Venepally P."/>
            <person name="Lorenzi H.A."/>
        </authorList>
    </citation>
    <scope>NUCLEOTIDE SEQUENCE [LARGE SCALE GENOMIC DNA]</scope>
    <source>
        <strain evidence="5 6">Bb-Ger1</strain>
    </source>
</reference>
<evidence type="ECO:0000313" key="6">
    <source>
        <dbReference type="Proteomes" id="UP000224006"/>
    </source>
</evidence>
<dbReference type="KEGG" id="bbes:BESB_053250"/>
<feature type="region of interest" description="Disordered" evidence="2">
    <location>
        <begin position="387"/>
        <end position="409"/>
    </location>
</feature>
<feature type="region of interest" description="Disordered" evidence="2">
    <location>
        <begin position="949"/>
        <end position="969"/>
    </location>
</feature>
<dbReference type="PANTHER" id="PTHR43364">
    <property type="entry name" value="NADH-SPECIFIC METHYLGLYOXAL REDUCTASE-RELATED"/>
    <property type="match status" value="1"/>
</dbReference>
<feature type="compositionally biased region" description="Low complexity" evidence="2">
    <location>
        <begin position="253"/>
        <end position="264"/>
    </location>
</feature>
<feature type="signal peptide" evidence="3">
    <location>
        <begin position="1"/>
        <end position="29"/>
    </location>
</feature>
<dbReference type="SUPFAM" id="SSF51430">
    <property type="entry name" value="NAD(P)-linked oxidoreductase"/>
    <property type="match status" value="2"/>
</dbReference>
<name>A0A2A9MEN5_BESBE</name>
<keyword evidence="1" id="KW-0560">Oxidoreductase</keyword>
<dbReference type="OrthoDB" id="2310150at2759"/>
<dbReference type="Pfam" id="PF00248">
    <property type="entry name" value="Aldo_ket_red"/>
    <property type="match status" value="1"/>
</dbReference>
<protein>
    <submittedName>
        <fullName evidence="5">Oxidoreductase, aldo/keto reductase family protein</fullName>
    </submittedName>
</protein>
<feature type="chain" id="PRO_5012496147" evidence="3">
    <location>
        <begin position="30"/>
        <end position="1535"/>
    </location>
</feature>